<feature type="non-terminal residue" evidence="2">
    <location>
        <position position="66"/>
    </location>
</feature>
<feature type="non-terminal residue" evidence="2">
    <location>
        <position position="1"/>
    </location>
</feature>
<accession>A0A6J4UAD9</accession>
<protein>
    <submittedName>
        <fullName evidence="2">Uncharacterized protein</fullName>
    </submittedName>
</protein>
<dbReference type="EMBL" id="CADCWC010000326">
    <property type="protein sequence ID" value="CAA9544662.1"/>
    <property type="molecule type" value="Genomic_DNA"/>
</dbReference>
<feature type="compositionally biased region" description="Low complexity" evidence="1">
    <location>
        <begin position="26"/>
        <end position="57"/>
    </location>
</feature>
<evidence type="ECO:0000256" key="1">
    <source>
        <dbReference type="SAM" id="MobiDB-lite"/>
    </source>
</evidence>
<reference evidence="2" key="1">
    <citation type="submission" date="2020-02" db="EMBL/GenBank/DDBJ databases">
        <authorList>
            <person name="Meier V. D."/>
        </authorList>
    </citation>
    <scope>NUCLEOTIDE SEQUENCE</scope>
    <source>
        <strain evidence="2">AVDCRST_MAG79</strain>
    </source>
</reference>
<name>A0A6J4UAD9_9ACTN</name>
<sequence length="66" mass="7283">RVPRLRRAARRGRRVLPRRRARGRDPAAAGSRRSAGGDPVRAVPGRGRPGRTALGLRAARRLRRGL</sequence>
<organism evidence="2">
    <name type="scientific">uncultured Thermoleophilia bacterium</name>
    <dbReference type="NCBI Taxonomy" id="1497501"/>
    <lineage>
        <taxon>Bacteria</taxon>
        <taxon>Bacillati</taxon>
        <taxon>Actinomycetota</taxon>
        <taxon>Thermoleophilia</taxon>
        <taxon>environmental samples</taxon>
    </lineage>
</organism>
<feature type="compositionally biased region" description="Basic residues" evidence="1">
    <location>
        <begin position="1"/>
        <end position="22"/>
    </location>
</feature>
<proteinExistence type="predicted"/>
<dbReference type="AlphaFoldDB" id="A0A6J4UAD9"/>
<gene>
    <name evidence="2" type="ORF">AVDCRST_MAG79-2177</name>
</gene>
<feature type="region of interest" description="Disordered" evidence="1">
    <location>
        <begin position="1"/>
        <end position="66"/>
    </location>
</feature>
<evidence type="ECO:0000313" key="2">
    <source>
        <dbReference type="EMBL" id="CAA9544662.1"/>
    </source>
</evidence>